<keyword evidence="3" id="KW-1185">Reference proteome</keyword>
<dbReference type="AlphaFoldDB" id="G0ENB7"/>
<dbReference type="RefSeq" id="WP_014488884.1">
    <property type="nucleotide sequence ID" value="NC_017243.1"/>
</dbReference>
<dbReference type="PATRIC" id="fig|1045858.4.peg.2475"/>
<dbReference type="PROSITE" id="PS51186">
    <property type="entry name" value="GNAT"/>
    <property type="match status" value="1"/>
</dbReference>
<dbReference type="KEGG" id="bip:Bint_2473"/>
<accession>G0ENB7</accession>
<dbReference type="Proteomes" id="UP000008522">
    <property type="component" value="Chromosome"/>
</dbReference>
<dbReference type="EMBL" id="CP002874">
    <property type="protein sequence ID" value="AEM23077.1"/>
    <property type="molecule type" value="Genomic_DNA"/>
</dbReference>
<dbReference type="InterPro" id="IPR016181">
    <property type="entry name" value="Acyl_CoA_acyltransferase"/>
</dbReference>
<dbReference type="Gene3D" id="3.40.630.30">
    <property type="match status" value="1"/>
</dbReference>
<organism evidence="2 3">
    <name type="scientific">Brachyspira intermedia (strain ATCC 51140 / PWS/A)</name>
    <name type="common">Serpulina intermedia</name>
    <dbReference type="NCBI Taxonomy" id="1045858"/>
    <lineage>
        <taxon>Bacteria</taxon>
        <taxon>Pseudomonadati</taxon>
        <taxon>Spirochaetota</taxon>
        <taxon>Spirochaetia</taxon>
        <taxon>Brachyspirales</taxon>
        <taxon>Brachyspiraceae</taxon>
        <taxon>Brachyspira</taxon>
    </lineage>
</organism>
<evidence type="ECO:0000313" key="2">
    <source>
        <dbReference type="EMBL" id="AEM23077.1"/>
    </source>
</evidence>
<proteinExistence type="predicted"/>
<evidence type="ECO:0000313" key="3">
    <source>
        <dbReference type="Proteomes" id="UP000008522"/>
    </source>
</evidence>
<evidence type="ECO:0000259" key="1">
    <source>
        <dbReference type="PROSITE" id="PS51186"/>
    </source>
</evidence>
<dbReference type="InterPro" id="IPR051531">
    <property type="entry name" value="N-acetyltransferase"/>
</dbReference>
<feature type="domain" description="N-acetyltransferase" evidence="1">
    <location>
        <begin position="14"/>
        <end position="177"/>
    </location>
</feature>
<dbReference type="SUPFAM" id="SSF55729">
    <property type="entry name" value="Acyl-CoA N-acyltransferases (Nat)"/>
    <property type="match status" value="1"/>
</dbReference>
<dbReference type="OrthoDB" id="9798081at2"/>
<dbReference type="GeneID" id="44970966"/>
<dbReference type="eggNOG" id="COG1670">
    <property type="taxonomic scope" value="Bacteria"/>
</dbReference>
<dbReference type="PANTHER" id="PTHR43792:SF1">
    <property type="entry name" value="N-ACETYLTRANSFERASE DOMAIN-CONTAINING PROTEIN"/>
    <property type="match status" value="1"/>
</dbReference>
<sequence>MFYNYEKILETERLILREFEENNEKDYKGLSSILQDKDTMYAYEHAFSNEEVQQWFNNQMNRYKTYGFGLWACILKENNEFIGQCGLTMQNVDKKIHNSYELIEIGYLFNKNYWHKGFATEAAIACKNYAFNVLNADRVYSIIRDNNIASQKVAIRNGMKIIDNTVKHYYNMDMTHYIFCVENI</sequence>
<gene>
    <name evidence="2" type="primary">rimL</name>
    <name evidence="2" type="ordered locus">Bint_2473</name>
</gene>
<reference evidence="2 3" key="1">
    <citation type="journal article" date="2011" name="BMC Genomics">
        <title>Complete genome sequence of Brachyspira intermedia reveals unique genomic features in Brachyspira species and phage-mediated horizontal gene transfer.</title>
        <authorList>
            <person name="Hafstrom T."/>
            <person name="Jansson D.S."/>
            <person name="Segerman B."/>
        </authorList>
    </citation>
    <scope>NUCLEOTIDE SEQUENCE [LARGE SCALE GENOMIC DNA]</scope>
    <source>
        <strain evidence="3">ATCC 51140 / PWS/A</strain>
    </source>
</reference>
<dbReference type="InterPro" id="IPR000182">
    <property type="entry name" value="GNAT_dom"/>
</dbReference>
<dbReference type="PANTHER" id="PTHR43792">
    <property type="entry name" value="GNAT FAMILY, PUTATIVE (AFU_ORTHOLOGUE AFUA_3G00765)-RELATED-RELATED"/>
    <property type="match status" value="1"/>
</dbReference>
<keyword evidence="2" id="KW-0808">Transferase</keyword>
<protein>
    <submittedName>
        <fullName evidence="2">Acetyltransferase, RimL family</fullName>
    </submittedName>
</protein>
<dbReference type="Pfam" id="PF13302">
    <property type="entry name" value="Acetyltransf_3"/>
    <property type="match status" value="1"/>
</dbReference>
<name>G0ENB7_BRAIP</name>
<dbReference type="HOGENOM" id="CLU_013985_3_1_12"/>
<dbReference type="GO" id="GO:0016747">
    <property type="term" value="F:acyltransferase activity, transferring groups other than amino-acyl groups"/>
    <property type="evidence" value="ECO:0007669"/>
    <property type="project" value="InterPro"/>
</dbReference>